<organism evidence="2 3">
    <name type="scientific">Polypedilum vanderplanki</name>
    <name type="common">Sleeping chironomid midge</name>
    <dbReference type="NCBI Taxonomy" id="319348"/>
    <lineage>
        <taxon>Eukaryota</taxon>
        <taxon>Metazoa</taxon>
        <taxon>Ecdysozoa</taxon>
        <taxon>Arthropoda</taxon>
        <taxon>Hexapoda</taxon>
        <taxon>Insecta</taxon>
        <taxon>Pterygota</taxon>
        <taxon>Neoptera</taxon>
        <taxon>Endopterygota</taxon>
        <taxon>Diptera</taxon>
        <taxon>Nematocera</taxon>
        <taxon>Chironomoidea</taxon>
        <taxon>Chironomidae</taxon>
        <taxon>Chironominae</taxon>
        <taxon>Polypedilum</taxon>
        <taxon>Polypedilum</taxon>
    </lineage>
</organism>
<gene>
    <name evidence="2" type="ORF">PVAND_008957</name>
</gene>
<sequence length="167" mass="19504">MAEKFCKCIELEVFGYFKGGLGVAFNVLTIIGLALEGEKVFPNYFVPWIISNQVISIFASFPWIYGIYKKKHLFMLPLVIFDTIYVTIFFTTVSYYIIYGVVIYYIYVPNNKISTNVIALIIISISVAIIYFTFHVYMCILELYKKITYEENFQNRNQIKKVEKTPV</sequence>
<evidence type="ECO:0000313" key="2">
    <source>
        <dbReference type="EMBL" id="KAG5679389.1"/>
    </source>
</evidence>
<protein>
    <submittedName>
        <fullName evidence="2">Uncharacterized protein</fullName>
    </submittedName>
</protein>
<evidence type="ECO:0000313" key="3">
    <source>
        <dbReference type="Proteomes" id="UP001107558"/>
    </source>
</evidence>
<keyword evidence="1" id="KW-0472">Membrane</keyword>
<dbReference type="Proteomes" id="UP001107558">
    <property type="component" value="Chromosome 2"/>
</dbReference>
<keyword evidence="3" id="KW-1185">Reference proteome</keyword>
<reference evidence="2" key="1">
    <citation type="submission" date="2021-03" db="EMBL/GenBank/DDBJ databases">
        <title>Chromosome level genome of the anhydrobiotic midge Polypedilum vanderplanki.</title>
        <authorList>
            <person name="Yoshida Y."/>
            <person name="Kikawada T."/>
            <person name="Gusev O."/>
        </authorList>
    </citation>
    <scope>NUCLEOTIDE SEQUENCE</scope>
    <source>
        <strain evidence="2">NIAS01</strain>
        <tissue evidence="2">Whole body or cell culture</tissue>
    </source>
</reference>
<accession>A0A9J6CBT8</accession>
<comment type="caution">
    <text evidence="2">The sequence shown here is derived from an EMBL/GenBank/DDBJ whole genome shotgun (WGS) entry which is preliminary data.</text>
</comment>
<name>A0A9J6CBT8_POLVA</name>
<feature type="transmembrane region" description="Helical" evidence="1">
    <location>
        <begin position="113"/>
        <end position="137"/>
    </location>
</feature>
<dbReference type="EMBL" id="JADBJN010000002">
    <property type="protein sequence ID" value="KAG5679389.1"/>
    <property type="molecule type" value="Genomic_DNA"/>
</dbReference>
<feature type="transmembrane region" description="Helical" evidence="1">
    <location>
        <begin position="13"/>
        <end position="33"/>
    </location>
</feature>
<proteinExistence type="predicted"/>
<feature type="transmembrane region" description="Helical" evidence="1">
    <location>
        <begin position="80"/>
        <end position="107"/>
    </location>
</feature>
<evidence type="ECO:0000256" key="1">
    <source>
        <dbReference type="SAM" id="Phobius"/>
    </source>
</evidence>
<keyword evidence="1" id="KW-0812">Transmembrane</keyword>
<feature type="transmembrane region" description="Helical" evidence="1">
    <location>
        <begin position="45"/>
        <end position="68"/>
    </location>
</feature>
<dbReference type="AlphaFoldDB" id="A0A9J6CBT8"/>
<keyword evidence="1" id="KW-1133">Transmembrane helix</keyword>